<feature type="transmembrane region" description="Helical" evidence="6">
    <location>
        <begin position="31"/>
        <end position="47"/>
    </location>
</feature>
<name>A0A430B408_9ENTE</name>
<keyword evidence="3 6" id="KW-0812">Transmembrane</keyword>
<evidence type="ECO:0000256" key="2">
    <source>
        <dbReference type="ARBA" id="ARBA00022475"/>
    </source>
</evidence>
<dbReference type="EMBL" id="NGKA01000002">
    <property type="protein sequence ID" value="RSU15054.1"/>
    <property type="molecule type" value="Genomic_DNA"/>
</dbReference>
<evidence type="ECO:0000256" key="1">
    <source>
        <dbReference type="ARBA" id="ARBA00004651"/>
    </source>
</evidence>
<comment type="caution">
    <text evidence="7">The sequence shown here is derived from an EMBL/GenBank/DDBJ whole genome shotgun (WGS) entry which is preliminary data.</text>
</comment>
<keyword evidence="5 6" id="KW-0472">Membrane</keyword>
<evidence type="ECO:0000313" key="7">
    <source>
        <dbReference type="EMBL" id="RSU15054.1"/>
    </source>
</evidence>
<dbReference type="Pfam" id="PF03788">
    <property type="entry name" value="LrgA"/>
    <property type="match status" value="1"/>
</dbReference>
<reference evidence="7 8" key="1">
    <citation type="submission" date="2017-05" db="EMBL/GenBank/DDBJ databases">
        <title>Vagococcus spp. assemblies.</title>
        <authorList>
            <person name="Gulvik C.A."/>
        </authorList>
    </citation>
    <scope>NUCLEOTIDE SEQUENCE [LARGE SCALE GENOMIC DNA]</scope>
    <source>
        <strain evidence="7 8">CCUG 51432</strain>
    </source>
</reference>
<evidence type="ECO:0000256" key="3">
    <source>
        <dbReference type="ARBA" id="ARBA00022692"/>
    </source>
</evidence>
<organism evidence="7 8">
    <name type="scientific">Vagococcus elongatus</name>
    <dbReference type="NCBI Taxonomy" id="180344"/>
    <lineage>
        <taxon>Bacteria</taxon>
        <taxon>Bacillati</taxon>
        <taxon>Bacillota</taxon>
        <taxon>Bacilli</taxon>
        <taxon>Lactobacillales</taxon>
        <taxon>Enterococcaceae</taxon>
        <taxon>Vagococcus</taxon>
    </lineage>
</organism>
<dbReference type="Proteomes" id="UP000287605">
    <property type="component" value="Unassembled WGS sequence"/>
</dbReference>
<evidence type="ECO:0000256" key="4">
    <source>
        <dbReference type="ARBA" id="ARBA00022989"/>
    </source>
</evidence>
<protein>
    <recommendedName>
        <fullName evidence="9">Murein hydrolase regulator LrgA</fullName>
    </recommendedName>
</protein>
<evidence type="ECO:0008006" key="9">
    <source>
        <dbReference type="Google" id="ProtNLM"/>
    </source>
</evidence>
<accession>A0A430B408</accession>
<dbReference type="AlphaFoldDB" id="A0A430B408"/>
<dbReference type="PANTHER" id="PTHR33931">
    <property type="entry name" value="HOLIN-LIKE PROTEIN CIDA-RELATED"/>
    <property type="match status" value="1"/>
</dbReference>
<evidence type="ECO:0000256" key="6">
    <source>
        <dbReference type="SAM" id="Phobius"/>
    </source>
</evidence>
<proteinExistence type="predicted"/>
<gene>
    <name evidence="7" type="ORF">CBF29_01570</name>
</gene>
<feature type="transmembrane region" description="Helical" evidence="6">
    <location>
        <begin position="59"/>
        <end position="78"/>
    </location>
</feature>
<keyword evidence="4 6" id="KW-1133">Transmembrane helix</keyword>
<dbReference type="OrthoDB" id="3176438at2"/>
<keyword evidence="8" id="KW-1185">Reference proteome</keyword>
<keyword evidence="2" id="KW-1003">Cell membrane</keyword>
<feature type="transmembrane region" description="Helical" evidence="6">
    <location>
        <begin position="84"/>
        <end position="104"/>
    </location>
</feature>
<sequence>MKILRELLIILLFTFLGKSLQVIFHLPIPGSVIGMIFLLAALVSGVVKERHVALVGDYLLEILSIFFLPAGVGLMLHFDLVKGSLLKLLLILFVTFVVSLFVVGRLSQWLKMKKEVTKVNITKEDVEHGTTIDE</sequence>
<dbReference type="GO" id="GO:0005886">
    <property type="term" value="C:plasma membrane"/>
    <property type="evidence" value="ECO:0007669"/>
    <property type="project" value="UniProtKB-SubCell"/>
</dbReference>
<dbReference type="PANTHER" id="PTHR33931:SF2">
    <property type="entry name" value="HOLIN-LIKE PROTEIN CIDA"/>
    <property type="match status" value="1"/>
</dbReference>
<dbReference type="RefSeq" id="WP_126806596.1">
    <property type="nucleotide sequence ID" value="NZ_NGKA01000002.1"/>
</dbReference>
<evidence type="ECO:0000313" key="8">
    <source>
        <dbReference type="Proteomes" id="UP000287605"/>
    </source>
</evidence>
<evidence type="ECO:0000256" key="5">
    <source>
        <dbReference type="ARBA" id="ARBA00023136"/>
    </source>
</evidence>
<dbReference type="InterPro" id="IPR005538">
    <property type="entry name" value="LrgA/CidA"/>
</dbReference>
<comment type="subcellular location">
    <subcellularLocation>
        <location evidence="1">Cell membrane</location>
        <topology evidence="1">Multi-pass membrane protein</topology>
    </subcellularLocation>
</comment>